<keyword evidence="6" id="KW-0333">Golgi apparatus</keyword>
<dbReference type="FunFam" id="1.10.220.60:FF:000002">
    <property type="entry name" value="Golgin subfamily A member 1"/>
    <property type="match status" value="1"/>
</dbReference>
<evidence type="ECO:0000256" key="4">
    <source>
        <dbReference type="ARBA" id="ARBA00022553"/>
    </source>
</evidence>
<evidence type="ECO:0000256" key="8">
    <source>
        <dbReference type="ARBA" id="ARBA00023136"/>
    </source>
</evidence>
<evidence type="ECO:0000256" key="2">
    <source>
        <dbReference type="ARBA" id="ARBA00004218"/>
    </source>
</evidence>
<feature type="compositionally biased region" description="Low complexity" evidence="15">
    <location>
        <begin position="743"/>
        <end position="757"/>
    </location>
</feature>
<evidence type="ECO:0000256" key="1">
    <source>
        <dbReference type="ARBA" id="ARBA00004198"/>
    </source>
</evidence>
<dbReference type="GO" id="GO:0000139">
    <property type="term" value="C:Golgi membrane"/>
    <property type="evidence" value="ECO:0007669"/>
    <property type="project" value="UniProtKB-SubCell"/>
</dbReference>
<evidence type="ECO:0000256" key="3">
    <source>
        <dbReference type="ARBA" id="ARBA00004395"/>
    </source>
</evidence>
<dbReference type="InterPro" id="IPR051952">
    <property type="entry name" value="Golgi-autophagy_related"/>
</dbReference>
<feature type="region of interest" description="Disordered" evidence="15">
    <location>
        <begin position="1"/>
        <end position="55"/>
    </location>
</feature>
<feature type="coiled-coil region" evidence="14">
    <location>
        <begin position="137"/>
        <end position="363"/>
    </location>
</feature>
<evidence type="ECO:0000256" key="15">
    <source>
        <dbReference type="SAM" id="MobiDB-lite"/>
    </source>
</evidence>
<comment type="subcellular location">
    <subcellularLocation>
        <location evidence="2">Cytoplasmic vesicle</location>
        <location evidence="2">Secretory vesicle</location>
        <location evidence="2">Acrosome</location>
    </subcellularLocation>
    <subcellularLocation>
        <location evidence="3">Golgi apparatus membrane</location>
        <topology evidence="3">Peripheral membrane protein</topology>
    </subcellularLocation>
    <subcellularLocation>
        <location evidence="1">Golgi apparatus</location>
        <location evidence="1">trans-Golgi network membrane</location>
    </subcellularLocation>
</comment>
<dbReference type="GO" id="GO:0001669">
    <property type="term" value="C:acrosomal vesicle"/>
    <property type="evidence" value="ECO:0007669"/>
    <property type="project" value="UniProtKB-SubCell"/>
</dbReference>
<evidence type="ECO:0000256" key="9">
    <source>
        <dbReference type="ARBA" id="ARBA00023329"/>
    </source>
</evidence>
<evidence type="ECO:0000313" key="17">
    <source>
        <dbReference type="EMBL" id="CAB1415260.1"/>
    </source>
</evidence>
<comment type="function">
    <text evidence="12">Involved in vesicular trafficking at the Golgi apparatus level. Involved in endosome-to-Golgi trafficking. Mechanistically, captures transport vesicles arriving from endosomes via the protein TBC1D23. Recognized vesicles are then tethered to the trans-Golgi before subsequent SNARE engagement and vesicle fusion. Selectively regulates E-cadherin transport from the trans-Golgi network in tubulovesicular carriers.</text>
</comment>
<keyword evidence="5" id="KW-0013">ADP-ribosylation</keyword>
<dbReference type="Gene3D" id="1.10.220.60">
    <property type="entry name" value="GRIP domain"/>
    <property type="match status" value="1"/>
</dbReference>
<evidence type="ECO:0000256" key="12">
    <source>
        <dbReference type="ARBA" id="ARBA00093371"/>
    </source>
</evidence>
<comment type="subunit">
    <text evidence="13">Interacts with RAB6A. Directly interacts with TBC1D23. Interacts with FAM91A1; this interaction may be mediated by TBC1D23. Interacts with ARL1; this interaction recruits Golgin-97/GOLGA1 onto the Golgi apparatus.</text>
</comment>
<dbReference type="PANTHER" id="PTHR23157">
    <property type="entry name" value="GRIP AND COILED-COIL DOMAIN-CONTAINING PROTEIN 1"/>
    <property type="match status" value="1"/>
</dbReference>
<dbReference type="PROSITE" id="PS50913">
    <property type="entry name" value="GRIP"/>
    <property type="match status" value="1"/>
</dbReference>
<dbReference type="AlphaFoldDB" id="A0A9N7Y2A6"/>
<feature type="compositionally biased region" description="Basic and acidic residues" evidence="15">
    <location>
        <begin position="705"/>
        <end position="734"/>
    </location>
</feature>
<evidence type="ECO:0000256" key="5">
    <source>
        <dbReference type="ARBA" id="ARBA00022765"/>
    </source>
</evidence>
<feature type="coiled-coil region" evidence="14">
    <location>
        <begin position="407"/>
        <end position="635"/>
    </location>
</feature>
<evidence type="ECO:0000259" key="16">
    <source>
        <dbReference type="PROSITE" id="PS50913"/>
    </source>
</evidence>
<dbReference type="SMART" id="SM00755">
    <property type="entry name" value="Grip"/>
    <property type="match status" value="1"/>
</dbReference>
<feature type="domain" description="GRIP" evidence="16">
    <location>
        <begin position="759"/>
        <end position="808"/>
    </location>
</feature>
<evidence type="ECO:0000256" key="14">
    <source>
        <dbReference type="SAM" id="Coils"/>
    </source>
</evidence>
<evidence type="ECO:0000256" key="6">
    <source>
        <dbReference type="ARBA" id="ARBA00023034"/>
    </source>
</evidence>
<dbReference type="GO" id="GO:0005802">
    <property type="term" value="C:trans-Golgi network"/>
    <property type="evidence" value="ECO:0007669"/>
    <property type="project" value="UniProtKB-ARBA"/>
</dbReference>
<keyword evidence="4" id="KW-0597">Phosphoprotein</keyword>
<dbReference type="Pfam" id="PF01465">
    <property type="entry name" value="GRIP"/>
    <property type="match status" value="1"/>
</dbReference>
<dbReference type="Gene3D" id="6.10.140.910">
    <property type="match status" value="1"/>
</dbReference>
<evidence type="ECO:0000256" key="13">
    <source>
        <dbReference type="ARBA" id="ARBA00093537"/>
    </source>
</evidence>
<dbReference type="Proteomes" id="UP001153269">
    <property type="component" value="Unassembled WGS sequence"/>
</dbReference>
<proteinExistence type="predicted"/>
<keyword evidence="18" id="KW-1185">Reference proteome</keyword>
<accession>A0A9N7Y2A6</accession>
<keyword evidence="8" id="KW-0472">Membrane</keyword>
<evidence type="ECO:0000256" key="11">
    <source>
        <dbReference type="ARBA" id="ARBA00078935"/>
    </source>
</evidence>
<reference evidence="17" key="1">
    <citation type="submission" date="2020-03" db="EMBL/GenBank/DDBJ databases">
        <authorList>
            <person name="Weist P."/>
        </authorList>
    </citation>
    <scope>NUCLEOTIDE SEQUENCE</scope>
</reference>
<dbReference type="EMBL" id="CADEAL010000147">
    <property type="protein sequence ID" value="CAB1415260.1"/>
    <property type="molecule type" value="Genomic_DNA"/>
</dbReference>
<feature type="region of interest" description="Disordered" evidence="15">
    <location>
        <begin position="705"/>
        <end position="757"/>
    </location>
</feature>
<organism evidence="17 18">
    <name type="scientific">Pleuronectes platessa</name>
    <name type="common">European plaice</name>
    <dbReference type="NCBI Taxonomy" id="8262"/>
    <lineage>
        <taxon>Eukaryota</taxon>
        <taxon>Metazoa</taxon>
        <taxon>Chordata</taxon>
        <taxon>Craniata</taxon>
        <taxon>Vertebrata</taxon>
        <taxon>Euteleostomi</taxon>
        <taxon>Actinopterygii</taxon>
        <taxon>Neopterygii</taxon>
        <taxon>Teleostei</taxon>
        <taxon>Neoteleostei</taxon>
        <taxon>Acanthomorphata</taxon>
        <taxon>Carangaria</taxon>
        <taxon>Pleuronectiformes</taxon>
        <taxon>Pleuronectoidei</taxon>
        <taxon>Pleuronectidae</taxon>
        <taxon>Pleuronectes</taxon>
    </lineage>
</organism>
<dbReference type="InterPro" id="IPR000237">
    <property type="entry name" value="GRIP_dom"/>
</dbReference>
<evidence type="ECO:0000256" key="10">
    <source>
        <dbReference type="ARBA" id="ARBA00070165"/>
    </source>
</evidence>
<protein>
    <recommendedName>
        <fullName evidence="10">Golgin subfamily A member 1</fullName>
    </recommendedName>
    <alternativeName>
        <fullName evidence="11">Golgin-97</fullName>
    </alternativeName>
</protein>
<comment type="caution">
    <text evidence="17">The sequence shown here is derived from an EMBL/GenBank/DDBJ whole genome shotgun (WGS) entry which is preliminary data.</text>
</comment>
<name>A0A9N7Y2A6_PLEPL</name>
<evidence type="ECO:0000313" key="18">
    <source>
        <dbReference type="Proteomes" id="UP001153269"/>
    </source>
</evidence>
<dbReference type="PANTHER" id="PTHR23157:SF24">
    <property type="entry name" value="GOLGIN SUBFAMILY A MEMBER 1"/>
    <property type="match status" value="1"/>
</dbReference>
<keyword evidence="7 14" id="KW-0175">Coiled coil</keyword>
<sequence>MFAKLKKKIAEEAATAPRSGVRIPRTTSKESITSVGADSGDDFASDGSSSRDDLPTQLLRRNYQIRKLEAKLSDYAEQLRIMQTTKDKLEFALENHQDSSIKKLQDQNESHQTNRAKMAEGMALALEKKDQEWIEKMASVEKEKMVLSARLEEMMEQSLTLFQKRDDLDELEGFQQQELAKVKHMLLRKEEQLSQQERELQKKEAEVQSTKRELSEARGNLQLLEQQQKESCTLKSELEIEREELLLLREEADKKILELEGQCQELQSVIQQVSEDFQKSQSMVSALEKSLHDLQIDQDALKLQQQKAAVTEEDKERVLLDLQKKVTSLERRLHGNLSQDEHLQELLQEKSSLEQTLEGTRAELLAVRTNHADTVSSLEAQVSRMSGSITELQTLLRHKEDSSRAYRERTDTQVANLEQQIIENSERLKSAEHQITEKQRHMDKLEGVWSAEKAFLDQQVYLLQQQSEEKVGRLEESIIALETDKQTLQDTVADLERQKDDMNSTLRQRIEELEQCRLELSSRQTVSTEIAKALEETRRQKEELQTQVGEQAMSLQMSQQEVSTVTEKLELREEEIKTLQNEVQSRQASQVQLQKEVEWVQAQLEQMEVDRDSQLINLRKELLSQTQQLDSCQARILYLEVEVETLTEQLHSPEVSEEDQNGSVTVDDLDHIQKVNRELEQQLSDKNKTIKQLQQRLAELRRTLQKELKLKPEPESEGKEKLVENRAEKHERGCLEPPSMSALSPPTSNTTVTNTSDLNDSREINFEYLKHVVLKFMSSREAEAYQLIRAVSVLLNFTRDEEDMVKQTLEYKMSWFGSKPSPKGINRPSLSGASTNWS</sequence>
<gene>
    <name evidence="17" type="ORF">PLEPLA_LOCUS2976</name>
</gene>
<evidence type="ECO:0000256" key="7">
    <source>
        <dbReference type="ARBA" id="ARBA00023054"/>
    </source>
</evidence>
<keyword evidence="9" id="KW-0968">Cytoplasmic vesicle</keyword>